<reference evidence="2" key="1">
    <citation type="journal article" date="2023" name="IScience">
        <title>Live-bearing cockroach genome reveals convergent evolutionary mechanisms linked to viviparity in insects and beyond.</title>
        <authorList>
            <person name="Fouks B."/>
            <person name="Harrison M.C."/>
            <person name="Mikhailova A.A."/>
            <person name="Marchal E."/>
            <person name="English S."/>
            <person name="Carruthers M."/>
            <person name="Jennings E.C."/>
            <person name="Chiamaka E.L."/>
            <person name="Frigard R.A."/>
            <person name="Pippel M."/>
            <person name="Attardo G.M."/>
            <person name="Benoit J.B."/>
            <person name="Bornberg-Bauer E."/>
            <person name="Tobe S.S."/>
        </authorList>
    </citation>
    <scope>NUCLEOTIDE SEQUENCE</scope>
    <source>
        <strain evidence="2">Stay&amp;Tobe</strain>
    </source>
</reference>
<gene>
    <name evidence="2" type="ORF">L9F63_001424</name>
</gene>
<feature type="non-terminal residue" evidence="2">
    <location>
        <position position="1"/>
    </location>
</feature>
<feature type="non-terminal residue" evidence="2">
    <location>
        <position position="84"/>
    </location>
</feature>
<accession>A0AAD8EIP7</accession>
<proteinExistence type="predicted"/>
<dbReference type="AlphaFoldDB" id="A0AAD8EIP7"/>
<dbReference type="Proteomes" id="UP001233999">
    <property type="component" value="Unassembled WGS sequence"/>
</dbReference>
<name>A0AAD8EIP7_DIPPU</name>
<evidence type="ECO:0000313" key="2">
    <source>
        <dbReference type="EMBL" id="KAJ9592045.1"/>
    </source>
</evidence>
<keyword evidence="3" id="KW-1185">Reference proteome</keyword>
<evidence type="ECO:0000313" key="3">
    <source>
        <dbReference type="Proteomes" id="UP001233999"/>
    </source>
</evidence>
<feature type="compositionally biased region" description="Polar residues" evidence="1">
    <location>
        <begin position="47"/>
        <end position="62"/>
    </location>
</feature>
<comment type="caution">
    <text evidence="2">The sequence shown here is derived from an EMBL/GenBank/DDBJ whole genome shotgun (WGS) entry which is preliminary data.</text>
</comment>
<organism evidence="2 3">
    <name type="scientific">Diploptera punctata</name>
    <name type="common">Pacific beetle cockroach</name>
    <dbReference type="NCBI Taxonomy" id="6984"/>
    <lineage>
        <taxon>Eukaryota</taxon>
        <taxon>Metazoa</taxon>
        <taxon>Ecdysozoa</taxon>
        <taxon>Arthropoda</taxon>
        <taxon>Hexapoda</taxon>
        <taxon>Insecta</taxon>
        <taxon>Pterygota</taxon>
        <taxon>Neoptera</taxon>
        <taxon>Polyneoptera</taxon>
        <taxon>Dictyoptera</taxon>
        <taxon>Blattodea</taxon>
        <taxon>Blaberoidea</taxon>
        <taxon>Blaberidae</taxon>
        <taxon>Diplopterinae</taxon>
        <taxon>Diploptera</taxon>
    </lineage>
</organism>
<protein>
    <submittedName>
        <fullName evidence="2">Uncharacterized protein</fullName>
    </submittedName>
</protein>
<reference evidence="2" key="2">
    <citation type="submission" date="2023-05" db="EMBL/GenBank/DDBJ databases">
        <authorList>
            <person name="Fouks B."/>
        </authorList>
    </citation>
    <scope>NUCLEOTIDE SEQUENCE</scope>
    <source>
        <strain evidence="2">Stay&amp;Tobe</strain>
        <tissue evidence="2">Testes</tissue>
    </source>
</reference>
<sequence>RKTYTRIISILRADQRTFKFFSRRTARNYNSYTSISRVRRISMSPVFNSDTSNAEENGSCSLDQEDRSSNFWQLSPFVLTGPSS</sequence>
<feature type="region of interest" description="Disordered" evidence="1">
    <location>
        <begin position="47"/>
        <end position="67"/>
    </location>
</feature>
<evidence type="ECO:0000256" key="1">
    <source>
        <dbReference type="SAM" id="MobiDB-lite"/>
    </source>
</evidence>
<dbReference type="EMBL" id="JASPKZ010003849">
    <property type="protein sequence ID" value="KAJ9592045.1"/>
    <property type="molecule type" value="Genomic_DNA"/>
</dbReference>